<evidence type="ECO:0008006" key="4">
    <source>
        <dbReference type="Google" id="ProtNLM"/>
    </source>
</evidence>
<reference evidence="2" key="1">
    <citation type="submission" date="2020-12" db="EMBL/GenBank/DDBJ databases">
        <title>Metabolic potential, ecology and presence of endohyphal bacteria is reflected in genomic diversity of Mucoromycotina.</title>
        <authorList>
            <person name="Muszewska A."/>
            <person name="Okrasinska A."/>
            <person name="Steczkiewicz K."/>
            <person name="Drgas O."/>
            <person name="Orlowska M."/>
            <person name="Perlinska-Lenart U."/>
            <person name="Aleksandrzak-Piekarczyk T."/>
            <person name="Szatraj K."/>
            <person name="Zielenkiewicz U."/>
            <person name="Pilsyk S."/>
            <person name="Malc E."/>
            <person name="Mieczkowski P."/>
            <person name="Kruszewska J.S."/>
            <person name="Biernat P."/>
            <person name="Pawlowska J."/>
        </authorList>
    </citation>
    <scope>NUCLEOTIDE SEQUENCE</scope>
    <source>
        <strain evidence="2">WA0000067209</strain>
    </source>
</reference>
<dbReference type="PANTHER" id="PTHR14303">
    <property type="entry name" value="DNA POLYMERASE DELTA SUBUNIT 4"/>
    <property type="match status" value="1"/>
</dbReference>
<feature type="compositionally biased region" description="Low complexity" evidence="1">
    <location>
        <begin position="41"/>
        <end position="51"/>
    </location>
</feature>
<evidence type="ECO:0000256" key="1">
    <source>
        <dbReference type="SAM" id="MobiDB-lite"/>
    </source>
</evidence>
<dbReference type="GO" id="GO:0003887">
    <property type="term" value="F:DNA-directed DNA polymerase activity"/>
    <property type="evidence" value="ECO:0007669"/>
    <property type="project" value="TreeGrafter"/>
</dbReference>
<feature type="compositionally biased region" description="Basic and acidic residues" evidence="1">
    <location>
        <begin position="52"/>
        <end position="61"/>
    </location>
</feature>
<organism evidence="2 3">
    <name type="scientific">Mortierella isabellina</name>
    <name type="common">Filamentous fungus</name>
    <name type="synonym">Umbelopsis isabellina</name>
    <dbReference type="NCBI Taxonomy" id="91625"/>
    <lineage>
        <taxon>Eukaryota</taxon>
        <taxon>Fungi</taxon>
        <taxon>Fungi incertae sedis</taxon>
        <taxon>Mucoromycota</taxon>
        <taxon>Mucoromycotina</taxon>
        <taxon>Umbelopsidomycetes</taxon>
        <taxon>Umbelopsidales</taxon>
        <taxon>Umbelopsidaceae</taxon>
        <taxon>Umbelopsis</taxon>
    </lineage>
</organism>
<keyword evidence="3" id="KW-1185">Reference proteome</keyword>
<evidence type="ECO:0000313" key="3">
    <source>
        <dbReference type="Proteomes" id="UP000654370"/>
    </source>
</evidence>
<sequence length="165" mass="18947">MPPKKRTAVNTQRRLTDTLKPSKKRRAIQKPIDLTKKPAKSVVEVRSPSPSEDIKDRRPVANDEDEDEFNKSKEVIHQGIDDDLELRKRQQPTAKAKIIEIHQKGVSKDDKVLRAFDLNYAYGSCVGISRLERWRLEPPQEVKTLLVGKNADKEDVKESLFHGRV</sequence>
<gene>
    <name evidence="2" type="ORF">INT43_003065</name>
</gene>
<dbReference type="Pfam" id="PF04081">
    <property type="entry name" value="DNA_pol_delta_4"/>
    <property type="match status" value="1"/>
</dbReference>
<dbReference type="InterPro" id="IPR007218">
    <property type="entry name" value="DNA_pol_delta_4"/>
</dbReference>
<accession>A0A8H7UFC2</accession>
<dbReference type="PANTHER" id="PTHR14303:SF0">
    <property type="entry name" value="DNA POLYMERASE DELTA SUBUNIT 4"/>
    <property type="match status" value="1"/>
</dbReference>
<proteinExistence type="predicted"/>
<dbReference type="GO" id="GO:0000731">
    <property type="term" value="P:DNA synthesis involved in DNA repair"/>
    <property type="evidence" value="ECO:0007669"/>
    <property type="project" value="InterPro"/>
</dbReference>
<name>A0A8H7UFC2_MORIS</name>
<feature type="region of interest" description="Disordered" evidence="1">
    <location>
        <begin position="1"/>
        <end position="70"/>
    </location>
</feature>
<dbReference type="EMBL" id="JAEPQZ010000008">
    <property type="protein sequence ID" value="KAG2177818.1"/>
    <property type="molecule type" value="Genomic_DNA"/>
</dbReference>
<evidence type="ECO:0000313" key="2">
    <source>
        <dbReference type="EMBL" id="KAG2177818.1"/>
    </source>
</evidence>
<protein>
    <recommendedName>
        <fullName evidence="4">DNA polymerase delta subunit 4</fullName>
    </recommendedName>
</protein>
<dbReference type="GO" id="GO:0006261">
    <property type="term" value="P:DNA-templated DNA replication"/>
    <property type="evidence" value="ECO:0007669"/>
    <property type="project" value="TreeGrafter"/>
</dbReference>
<dbReference type="GO" id="GO:0043625">
    <property type="term" value="C:delta DNA polymerase complex"/>
    <property type="evidence" value="ECO:0007669"/>
    <property type="project" value="TreeGrafter"/>
</dbReference>
<comment type="caution">
    <text evidence="2">The sequence shown here is derived from an EMBL/GenBank/DDBJ whole genome shotgun (WGS) entry which is preliminary data.</text>
</comment>
<dbReference type="OrthoDB" id="337486at2759"/>
<dbReference type="Proteomes" id="UP000654370">
    <property type="component" value="Unassembled WGS sequence"/>
</dbReference>
<dbReference type="AlphaFoldDB" id="A0A8H7UFC2"/>